<organism evidence="2 3">
    <name type="scientific">Anthostomella pinea</name>
    <dbReference type="NCBI Taxonomy" id="933095"/>
    <lineage>
        <taxon>Eukaryota</taxon>
        <taxon>Fungi</taxon>
        <taxon>Dikarya</taxon>
        <taxon>Ascomycota</taxon>
        <taxon>Pezizomycotina</taxon>
        <taxon>Sordariomycetes</taxon>
        <taxon>Xylariomycetidae</taxon>
        <taxon>Xylariales</taxon>
        <taxon>Xylariaceae</taxon>
        <taxon>Anthostomella</taxon>
    </lineage>
</organism>
<dbReference type="EMBL" id="CAUWAG010000006">
    <property type="protein sequence ID" value="CAJ2504092.1"/>
    <property type="molecule type" value="Genomic_DNA"/>
</dbReference>
<comment type="caution">
    <text evidence="2">The sequence shown here is derived from an EMBL/GenBank/DDBJ whole genome shotgun (WGS) entry which is preliminary data.</text>
</comment>
<gene>
    <name evidence="2" type="ORF">KHLLAP_LOCUS4560</name>
</gene>
<protein>
    <submittedName>
        <fullName evidence="2">Uu.00g114860.m01.CDS01</fullName>
    </submittedName>
</protein>
<accession>A0AAI8VFT0</accession>
<name>A0AAI8VFT0_9PEZI</name>
<sequence>MATSLPIAASHIARQMASGDVPFSVIAPILHGRLIAIAGVCSDKTNPQWVKYQVLVQFKPCEVQEPAPYVLSPSSITKPVDMEAIKALMNSQHSELTLRDVIHAGRKGFGQSYNLRASRLKAVVKWKSGDVCLGPDMVADMVAGMGEERRFLILYAFATIELSIAELRQCMAVVPPLRAEELGRLWANLQVPAPEPGSWYTTHAVPDLSIDPVRRFAEIREYDPSERALLAWIREELELKDQQLTVIQEQLELKDQQLTDIQWQLAQKNEQLVQKDEQLTKKNDPLGDREWDSEWQLAELARKLELAESLIRRQNEQLELNRRSHEAVEQPQEDLIDLYSD</sequence>
<dbReference type="Proteomes" id="UP001295740">
    <property type="component" value="Unassembled WGS sequence"/>
</dbReference>
<reference evidence="2" key="1">
    <citation type="submission" date="2023-10" db="EMBL/GenBank/DDBJ databases">
        <authorList>
            <person name="Hackl T."/>
        </authorList>
    </citation>
    <scope>NUCLEOTIDE SEQUENCE</scope>
</reference>
<evidence type="ECO:0000313" key="3">
    <source>
        <dbReference type="Proteomes" id="UP001295740"/>
    </source>
</evidence>
<proteinExistence type="predicted"/>
<evidence type="ECO:0000313" key="2">
    <source>
        <dbReference type="EMBL" id="CAJ2504092.1"/>
    </source>
</evidence>
<feature type="region of interest" description="Disordered" evidence="1">
    <location>
        <begin position="321"/>
        <end position="341"/>
    </location>
</feature>
<keyword evidence="3" id="KW-1185">Reference proteome</keyword>
<dbReference type="AlphaFoldDB" id="A0AAI8VFT0"/>
<evidence type="ECO:0000256" key="1">
    <source>
        <dbReference type="SAM" id="MobiDB-lite"/>
    </source>
</evidence>
<feature type="compositionally biased region" description="Acidic residues" evidence="1">
    <location>
        <begin position="331"/>
        <end position="341"/>
    </location>
</feature>